<dbReference type="AlphaFoldDB" id="A0A2N3PZX7"/>
<evidence type="ECO:0000259" key="7">
    <source>
        <dbReference type="PROSITE" id="PS50949"/>
    </source>
</evidence>
<dbReference type="GO" id="GO:0003677">
    <property type="term" value="F:DNA binding"/>
    <property type="evidence" value="ECO:0007669"/>
    <property type="project" value="UniProtKB-KW"/>
</dbReference>
<dbReference type="SUPFAM" id="SSF48008">
    <property type="entry name" value="GntR ligand-binding domain-like"/>
    <property type="match status" value="1"/>
</dbReference>
<dbReference type="SUPFAM" id="SSF46785">
    <property type="entry name" value="Winged helix' DNA-binding domain"/>
    <property type="match status" value="1"/>
</dbReference>
<accession>A0A2N3PZX7</accession>
<keyword evidence="4" id="KW-0804">Transcription</keyword>
<dbReference type="PRINTS" id="PR00035">
    <property type="entry name" value="HTHGNTR"/>
</dbReference>
<dbReference type="InterPro" id="IPR011711">
    <property type="entry name" value="GntR_C"/>
</dbReference>
<evidence type="ECO:0000256" key="5">
    <source>
        <dbReference type="ARBA" id="ARBA00037357"/>
    </source>
</evidence>
<evidence type="ECO:0000256" key="4">
    <source>
        <dbReference type="ARBA" id="ARBA00023163"/>
    </source>
</evidence>
<evidence type="ECO:0000256" key="3">
    <source>
        <dbReference type="ARBA" id="ARBA00023125"/>
    </source>
</evidence>
<dbReference type="SMART" id="SM00345">
    <property type="entry name" value="HTH_GNTR"/>
    <property type="match status" value="1"/>
</dbReference>
<organism evidence="8 9">
    <name type="scientific">Telmatospirillum siberiense</name>
    <dbReference type="NCBI Taxonomy" id="382514"/>
    <lineage>
        <taxon>Bacteria</taxon>
        <taxon>Pseudomonadati</taxon>
        <taxon>Pseudomonadota</taxon>
        <taxon>Alphaproteobacteria</taxon>
        <taxon>Rhodospirillales</taxon>
        <taxon>Rhodospirillaceae</taxon>
        <taxon>Telmatospirillum</taxon>
    </lineage>
</organism>
<dbReference type="Pfam" id="PF07729">
    <property type="entry name" value="FCD"/>
    <property type="match status" value="1"/>
</dbReference>
<dbReference type="InterPro" id="IPR008920">
    <property type="entry name" value="TF_FadR/GntR_C"/>
</dbReference>
<sequence>MEDIVARDRIRPAKLAEAVAEHLESLILEGSLRPGDRLLAERDLANKLDVSRPSLREALDLLEQRGLLQSGRGGTYVSGLLGDGFSTPLLEMLETNEPSSTYDYLEFRGAVEGTAAYFAALRASDMDREMVHAHFLTMEAAHAETESDPSREADADTDFHLSIYEASHNLMMLHVMSSLGDVLHKDVLYNRSKLYTRKGVRALLLDQHRAVHDAILSGDAEAARAAAEAHVNFTKAALHEIDKADNRLEKSLRRIVSNIPGDGSGQEILQLAGASDDFQMD</sequence>
<protein>
    <recommendedName>
        <fullName evidence="6">Pyruvate dehydrogenase complex repressor</fullName>
    </recommendedName>
</protein>
<dbReference type="InterPro" id="IPR036390">
    <property type="entry name" value="WH_DNA-bd_sf"/>
</dbReference>
<dbReference type="Proteomes" id="UP000233293">
    <property type="component" value="Unassembled WGS sequence"/>
</dbReference>
<evidence type="ECO:0000256" key="2">
    <source>
        <dbReference type="ARBA" id="ARBA00023015"/>
    </source>
</evidence>
<reference evidence="9" key="1">
    <citation type="submission" date="2017-12" db="EMBL/GenBank/DDBJ databases">
        <title>Draft genome sequence of Telmatospirillum siberiense 26-4b1T, an acidotolerant peatland alphaproteobacterium potentially involved in sulfur cycling.</title>
        <authorList>
            <person name="Hausmann B."/>
            <person name="Pjevac P."/>
            <person name="Schreck K."/>
            <person name="Herbold C.W."/>
            <person name="Daims H."/>
            <person name="Wagner M."/>
            <person name="Pester M."/>
            <person name="Loy A."/>
        </authorList>
    </citation>
    <scope>NUCLEOTIDE SEQUENCE [LARGE SCALE GENOMIC DNA]</scope>
    <source>
        <strain evidence="9">26-4b1</strain>
    </source>
</reference>
<comment type="function">
    <text evidence="5">Transcriptional repressor for the pyruvate dehydrogenase complex genes aceEF and lpd.</text>
</comment>
<keyword evidence="3" id="KW-0238">DNA-binding</keyword>
<dbReference type="CDD" id="cd07377">
    <property type="entry name" value="WHTH_GntR"/>
    <property type="match status" value="1"/>
</dbReference>
<feature type="domain" description="HTH gntR-type" evidence="7">
    <location>
        <begin position="13"/>
        <end position="80"/>
    </location>
</feature>
<keyword evidence="9" id="KW-1185">Reference proteome</keyword>
<evidence type="ECO:0000256" key="6">
    <source>
        <dbReference type="ARBA" id="ARBA00039592"/>
    </source>
</evidence>
<dbReference type="SMART" id="SM00895">
    <property type="entry name" value="FCD"/>
    <property type="match status" value="1"/>
</dbReference>
<dbReference type="GO" id="GO:0003700">
    <property type="term" value="F:DNA-binding transcription factor activity"/>
    <property type="evidence" value="ECO:0007669"/>
    <property type="project" value="InterPro"/>
</dbReference>
<dbReference type="Gene3D" id="1.10.10.10">
    <property type="entry name" value="Winged helix-like DNA-binding domain superfamily/Winged helix DNA-binding domain"/>
    <property type="match status" value="1"/>
</dbReference>
<evidence type="ECO:0000256" key="1">
    <source>
        <dbReference type="ARBA" id="ARBA00022491"/>
    </source>
</evidence>
<dbReference type="PROSITE" id="PS50949">
    <property type="entry name" value="HTH_GNTR"/>
    <property type="match status" value="1"/>
</dbReference>
<dbReference type="Pfam" id="PF00392">
    <property type="entry name" value="GntR"/>
    <property type="match status" value="1"/>
</dbReference>
<name>A0A2N3PZX7_9PROT</name>
<evidence type="ECO:0000313" key="9">
    <source>
        <dbReference type="Proteomes" id="UP000233293"/>
    </source>
</evidence>
<dbReference type="EMBL" id="PIUM01000003">
    <property type="protein sequence ID" value="PKU25953.1"/>
    <property type="molecule type" value="Genomic_DNA"/>
</dbReference>
<keyword evidence="1" id="KW-0678">Repressor</keyword>
<gene>
    <name evidence="8" type="ORF">CWS72_04930</name>
</gene>
<dbReference type="PANTHER" id="PTHR43537">
    <property type="entry name" value="TRANSCRIPTIONAL REGULATOR, GNTR FAMILY"/>
    <property type="match status" value="1"/>
</dbReference>
<keyword evidence="2" id="KW-0805">Transcription regulation</keyword>
<dbReference type="Gene3D" id="1.20.120.530">
    <property type="entry name" value="GntR ligand-binding domain-like"/>
    <property type="match status" value="1"/>
</dbReference>
<dbReference type="PANTHER" id="PTHR43537:SF34">
    <property type="entry name" value="PYRUVATE DEHYDROGENASE COMPLEX REPRESSOR"/>
    <property type="match status" value="1"/>
</dbReference>
<dbReference type="InterPro" id="IPR036388">
    <property type="entry name" value="WH-like_DNA-bd_sf"/>
</dbReference>
<comment type="caution">
    <text evidence="8">The sequence shown here is derived from an EMBL/GenBank/DDBJ whole genome shotgun (WGS) entry which is preliminary data.</text>
</comment>
<evidence type="ECO:0000313" key="8">
    <source>
        <dbReference type="EMBL" id="PKU25953.1"/>
    </source>
</evidence>
<dbReference type="InterPro" id="IPR000524">
    <property type="entry name" value="Tscrpt_reg_HTH_GntR"/>
</dbReference>
<dbReference type="OrthoDB" id="5450856at2"/>
<proteinExistence type="predicted"/>